<dbReference type="EMBL" id="SDOX01000184">
    <property type="protein sequence ID" value="TFJ79929.1"/>
    <property type="molecule type" value="Genomic_DNA"/>
</dbReference>
<feature type="region of interest" description="Disordered" evidence="1">
    <location>
        <begin position="145"/>
        <end position="176"/>
    </location>
</feature>
<keyword evidence="2" id="KW-0732">Signal</keyword>
<feature type="region of interest" description="Disordered" evidence="1">
    <location>
        <begin position="84"/>
        <end position="106"/>
    </location>
</feature>
<keyword evidence="4" id="KW-1185">Reference proteome</keyword>
<accession>A0A4D9CT59</accession>
<evidence type="ECO:0000313" key="4">
    <source>
        <dbReference type="Proteomes" id="UP000355283"/>
    </source>
</evidence>
<feature type="compositionally biased region" description="Basic and acidic residues" evidence="1">
    <location>
        <begin position="155"/>
        <end position="176"/>
    </location>
</feature>
<evidence type="ECO:0000256" key="2">
    <source>
        <dbReference type="SAM" id="SignalP"/>
    </source>
</evidence>
<dbReference type="OrthoDB" id="10474226at2759"/>
<name>A0A4D9CT59_9STRA</name>
<comment type="caution">
    <text evidence="3">The sequence shown here is derived from an EMBL/GenBank/DDBJ whole genome shotgun (WGS) entry which is preliminary data.</text>
</comment>
<evidence type="ECO:0000313" key="3">
    <source>
        <dbReference type="EMBL" id="TFJ79929.1"/>
    </source>
</evidence>
<dbReference type="AlphaFoldDB" id="A0A4D9CT59"/>
<feature type="chain" id="PRO_5020028291" evidence="2">
    <location>
        <begin position="25"/>
        <end position="176"/>
    </location>
</feature>
<evidence type="ECO:0000256" key="1">
    <source>
        <dbReference type="SAM" id="MobiDB-lite"/>
    </source>
</evidence>
<reference evidence="3 4" key="1">
    <citation type="submission" date="2019-01" db="EMBL/GenBank/DDBJ databases">
        <title>Nuclear Genome Assembly of the Microalgal Biofuel strain Nannochloropsis salina CCMP1776.</title>
        <authorList>
            <person name="Hovde B."/>
        </authorList>
    </citation>
    <scope>NUCLEOTIDE SEQUENCE [LARGE SCALE GENOMIC DNA]</scope>
    <source>
        <strain evidence="3 4">CCMP1776</strain>
    </source>
</reference>
<organism evidence="3 4">
    <name type="scientific">Nannochloropsis salina CCMP1776</name>
    <dbReference type="NCBI Taxonomy" id="1027361"/>
    <lineage>
        <taxon>Eukaryota</taxon>
        <taxon>Sar</taxon>
        <taxon>Stramenopiles</taxon>
        <taxon>Ochrophyta</taxon>
        <taxon>Eustigmatophyceae</taxon>
        <taxon>Eustigmatales</taxon>
        <taxon>Monodopsidaceae</taxon>
        <taxon>Microchloropsis</taxon>
        <taxon>Microchloropsis salina</taxon>
    </lineage>
</organism>
<feature type="signal peptide" evidence="2">
    <location>
        <begin position="1"/>
        <end position="24"/>
    </location>
</feature>
<protein>
    <submittedName>
        <fullName evidence="3">Uncharacterized protein</fullName>
    </submittedName>
</protein>
<sequence length="176" mass="18555">MRLIFATLALPALLLADRTPGAQATPGGGVLWSSLNSTAVKAGEEAVTVFTGGPSLNANQSAAFVGHKKIFVGGDVHAALVFLGRGPPPRQETHTPLSQKPARPSSSASPSLFVAIALAFLAYATSKYLSARNSGKPYVVRMADLAQGQRPRGSVSKEDPDRHLRAPERELEMEVI</sequence>
<proteinExistence type="predicted"/>
<gene>
    <name evidence="3" type="ORF">NSK_008736</name>
</gene>
<dbReference type="Proteomes" id="UP000355283">
    <property type="component" value="Unassembled WGS sequence"/>
</dbReference>